<dbReference type="SUPFAM" id="SSF110857">
    <property type="entry name" value="Gamma-glutamyl cyclotransferase-like"/>
    <property type="match status" value="1"/>
</dbReference>
<reference evidence="6 7" key="1">
    <citation type="journal article" date="2012" name="PLoS Pathog.">
        <title>Diverse lifestyles and strategies of plant pathogenesis encoded in the genomes of eighteen Dothideomycetes fungi.</title>
        <authorList>
            <person name="Ohm R.A."/>
            <person name="Feau N."/>
            <person name="Henrissat B."/>
            <person name="Schoch C.L."/>
            <person name="Horwitz B.A."/>
            <person name="Barry K.W."/>
            <person name="Condon B.J."/>
            <person name="Copeland A.C."/>
            <person name="Dhillon B."/>
            <person name="Glaser F."/>
            <person name="Hesse C.N."/>
            <person name="Kosti I."/>
            <person name="LaButti K."/>
            <person name="Lindquist E.A."/>
            <person name="Lucas S."/>
            <person name="Salamov A.A."/>
            <person name="Bradshaw R.E."/>
            <person name="Ciuffetti L."/>
            <person name="Hamelin R.C."/>
            <person name="Kema G.H.J."/>
            <person name="Lawrence C."/>
            <person name="Scott J.A."/>
            <person name="Spatafora J.W."/>
            <person name="Turgeon B.G."/>
            <person name="de Wit P.J.G.M."/>
            <person name="Zhong S."/>
            <person name="Goodwin S.B."/>
            <person name="Grigoriev I.V."/>
        </authorList>
    </citation>
    <scope>NUCLEOTIDE SEQUENCE [LARGE SCALE GENOMIC DNA]</scope>
    <source>
        <strain evidence="7">C5 / ATCC 48332 / race O</strain>
    </source>
</reference>
<dbReference type="PANTHER" id="PTHR31544">
    <property type="entry name" value="AIG2-LIKE PROTEIN D"/>
    <property type="match status" value="1"/>
</dbReference>
<evidence type="ECO:0000256" key="1">
    <source>
        <dbReference type="ARBA" id="ARBA00008861"/>
    </source>
</evidence>
<keyword evidence="7" id="KW-1185">Reference proteome</keyword>
<dbReference type="InterPro" id="IPR036568">
    <property type="entry name" value="GGCT-like_sf"/>
</dbReference>
<organism evidence="6 7">
    <name type="scientific">Cochliobolus heterostrophus (strain C5 / ATCC 48332 / race O)</name>
    <name type="common">Southern corn leaf blight fungus</name>
    <name type="synonym">Bipolaris maydis</name>
    <dbReference type="NCBI Taxonomy" id="701091"/>
    <lineage>
        <taxon>Eukaryota</taxon>
        <taxon>Fungi</taxon>
        <taxon>Dikarya</taxon>
        <taxon>Ascomycota</taxon>
        <taxon>Pezizomycotina</taxon>
        <taxon>Dothideomycetes</taxon>
        <taxon>Pleosporomycetidae</taxon>
        <taxon>Pleosporales</taxon>
        <taxon>Pleosporineae</taxon>
        <taxon>Pleosporaceae</taxon>
        <taxon>Bipolaris</taxon>
    </lineage>
</organism>
<keyword evidence="2" id="KW-0808">Transferase</keyword>
<dbReference type="OMA" id="DPEPWQK"/>
<gene>
    <name evidence="6" type="ORF">COCHEDRAFT_1174078</name>
</gene>
<dbReference type="CDD" id="cd06661">
    <property type="entry name" value="GGCT_like"/>
    <property type="match status" value="1"/>
</dbReference>
<dbReference type="PANTHER" id="PTHR31544:SF2">
    <property type="entry name" value="AIG2-LIKE PROTEIN D"/>
    <property type="match status" value="1"/>
</dbReference>
<feature type="domain" description="Gamma-glutamylcyclotransferase AIG2-like" evidence="5">
    <location>
        <begin position="6"/>
        <end position="152"/>
    </location>
</feature>
<evidence type="ECO:0000259" key="5">
    <source>
        <dbReference type="Pfam" id="PF06094"/>
    </source>
</evidence>
<evidence type="ECO:0000313" key="7">
    <source>
        <dbReference type="Proteomes" id="UP000016936"/>
    </source>
</evidence>
<evidence type="ECO:0000256" key="2">
    <source>
        <dbReference type="ARBA" id="ARBA00022679"/>
    </source>
</evidence>
<proteinExistence type="inferred from homology"/>
<reference evidence="7" key="2">
    <citation type="journal article" date="2013" name="PLoS Genet.">
        <title>Comparative genome structure, secondary metabolite, and effector coding capacity across Cochliobolus pathogens.</title>
        <authorList>
            <person name="Condon B.J."/>
            <person name="Leng Y."/>
            <person name="Wu D."/>
            <person name="Bushley K.E."/>
            <person name="Ohm R.A."/>
            <person name="Otillar R."/>
            <person name="Martin J."/>
            <person name="Schackwitz W."/>
            <person name="Grimwood J."/>
            <person name="MohdZainudin N."/>
            <person name="Xue C."/>
            <person name="Wang R."/>
            <person name="Manning V.A."/>
            <person name="Dhillon B."/>
            <person name="Tu Z.J."/>
            <person name="Steffenson B.J."/>
            <person name="Salamov A."/>
            <person name="Sun H."/>
            <person name="Lowry S."/>
            <person name="LaButti K."/>
            <person name="Han J."/>
            <person name="Copeland A."/>
            <person name="Lindquist E."/>
            <person name="Barry K."/>
            <person name="Schmutz J."/>
            <person name="Baker S.E."/>
            <person name="Ciuffetti L.M."/>
            <person name="Grigoriev I.V."/>
            <person name="Zhong S."/>
            <person name="Turgeon B.G."/>
        </authorList>
    </citation>
    <scope>NUCLEOTIDE SEQUENCE [LARGE SCALE GENOMIC DNA]</scope>
    <source>
        <strain evidence="7">C5 / ATCC 48332 / race O</strain>
    </source>
</reference>
<dbReference type="Pfam" id="PF06094">
    <property type="entry name" value="GGACT"/>
    <property type="match status" value="1"/>
</dbReference>
<evidence type="ECO:0000313" key="6">
    <source>
        <dbReference type="EMBL" id="EMD92307.1"/>
    </source>
</evidence>
<dbReference type="EMBL" id="KB445575">
    <property type="protein sequence ID" value="EMD92307.1"/>
    <property type="molecule type" value="Genomic_DNA"/>
</dbReference>
<dbReference type="Gene3D" id="3.10.490.10">
    <property type="entry name" value="Gamma-glutamyl cyclotransferase-like"/>
    <property type="match status" value="1"/>
</dbReference>
<dbReference type="InterPro" id="IPR013024">
    <property type="entry name" value="GGCT-like"/>
</dbReference>
<evidence type="ECO:0000256" key="3">
    <source>
        <dbReference type="ARBA" id="ARBA00030602"/>
    </source>
</evidence>
<feature type="region of interest" description="Disordered" evidence="4">
    <location>
        <begin position="179"/>
        <end position="214"/>
    </location>
</feature>
<dbReference type="GO" id="GO:0016740">
    <property type="term" value="F:transferase activity"/>
    <property type="evidence" value="ECO:0007669"/>
    <property type="project" value="UniProtKB-KW"/>
</dbReference>
<dbReference type="OrthoDB" id="1044435at2759"/>
<dbReference type="InterPro" id="IPR009288">
    <property type="entry name" value="AIG2-like_dom"/>
</dbReference>
<evidence type="ECO:0000256" key="4">
    <source>
        <dbReference type="SAM" id="MobiDB-lite"/>
    </source>
</evidence>
<name>M2UWX9_COCH5</name>
<dbReference type="HOGENOM" id="CLU_093936_1_2_1"/>
<protein>
    <recommendedName>
        <fullName evidence="3">Putative gamma-glutamylcyclotransferase</fullName>
    </recommendedName>
</protein>
<feature type="compositionally biased region" description="Polar residues" evidence="4">
    <location>
        <begin position="194"/>
        <end position="206"/>
    </location>
</feature>
<dbReference type="Proteomes" id="UP000016936">
    <property type="component" value="Unassembled WGS sequence"/>
</dbReference>
<accession>M2UWX9</accession>
<sequence length="214" mass="23461">MSHTAFFYGTLMAPPVLHRVIWGSPSPPTPAHASLLKIQPAILHAHQRRKVRGADYPGVVPVSTAASVRGTLVQGLTDGDIWRLDVFEGSEYVRRKVGVRVLLPSTSREVKDEGMGDLAQKEEDNVEGDEEVEAETYIWVAGEHRLEDDEWDFTEFVREKMGRWVGGVELEDVDNAVAAAQGDPTGGRGANGDITRQLNQESSRASSKILESAV</sequence>
<dbReference type="eggNOG" id="ENOG502S7T1">
    <property type="taxonomic scope" value="Eukaryota"/>
</dbReference>
<dbReference type="AlphaFoldDB" id="M2UWX9"/>
<dbReference type="InterPro" id="IPR045038">
    <property type="entry name" value="AIG2-like"/>
</dbReference>
<comment type="similarity">
    <text evidence="1">Belongs to the gamma-glutamylcyclotransferase family.</text>
</comment>